<comment type="catalytic activity">
    <reaction evidence="1">
        <text>ATP + protein L-histidine = ADP + protein N-phospho-L-histidine.</text>
        <dbReference type="EC" id="2.7.13.3"/>
    </reaction>
</comment>
<organism evidence="8">
    <name type="scientific">mine drainage metagenome</name>
    <dbReference type="NCBI Taxonomy" id="410659"/>
    <lineage>
        <taxon>unclassified sequences</taxon>
        <taxon>metagenomes</taxon>
        <taxon>ecological metagenomes</taxon>
    </lineage>
</organism>
<dbReference type="SMART" id="SM00388">
    <property type="entry name" value="HisKA"/>
    <property type="match status" value="1"/>
</dbReference>
<proteinExistence type="predicted"/>
<keyword evidence="4 8" id="KW-0808">Transferase</keyword>
<dbReference type="InterPro" id="IPR005467">
    <property type="entry name" value="His_kinase_dom"/>
</dbReference>
<dbReference type="CDD" id="cd00082">
    <property type="entry name" value="HisKA"/>
    <property type="match status" value="1"/>
</dbReference>
<dbReference type="InterPro" id="IPR003594">
    <property type="entry name" value="HATPase_dom"/>
</dbReference>
<dbReference type="InterPro" id="IPR050736">
    <property type="entry name" value="Sensor_HK_Regulatory"/>
</dbReference>
<reference evidence="8" key="1">
    <citation type="submission" date="2009-10" db="EMBL/GenBank/DDBJ databases">
        <title>Diversity of trophic interactions inside an arsenic-rich microbial ecosystem.</title>
        <authorList>
            <person name="Bertin P.N."/>
            <person name="Heinrich-Salmeron A."/>
            <person name="Pelletier E."/>
            <person name="Goulhen-Chollet F."/>
            <person name="Arsene-Ploetze F."/>
            <person name="Gallien S."/>
            <person name="Calteau A."/>
            <person name="Vallenet D."/>
            <person name="Casiot C."/>
            <person name="Chane-Woon-Ming B."/>
            <person name="Giloteaux L."/>
            <person name="Barakat M."/>
            <person name="Bonnefoy V."/>
            <person name="Bruneel O."/>
            <person name="Chandler M."/>
            <person name="Cleiss J."/>
            <person name="Duran R."/>
            <person name="Elbaz-Poulichet F."/>
            <person name="Fonknechten N."/>
            <person name="Lauga B."/>
            <person name="Mornico D."/>
            <person name="Ortet P."/>
            <person name="Schaeffer C."/>
            <person name="Siguier P."/>
            <person name="Alexander Thil Smith A."/>
            <person name="Van Dorsselaer A."/>
            <person name="Weissenbach J."/>
            <person name="Medigue C."/>
            <person name="Le Paslier D."/>
        </authorList>
    </citation>
    <scope>NUCLEOTIDE SEQUENCE</scope>
</reference>
<evidence type="ECO:0000256" key="4">
    <source>
        <dbReference type="ARBA" id="ARBA00022679"/>
    </source>
</evidence>
<dbReference type="Gene3D" id="3.30.565.10">
    <property type="entry name" value="Histidine kinase-like ATPase, C-terminal domain"/>
    <property type="match status" value="1"/>
</dbReference>
<feature type="domain" description="Histidine kinase" evidence="7">
    <location>
        <begin position="169"/>
        <end position="382"/>
    </location>
</feature>
<dbReference type="Pfam" id="PF02518">
    <property type="entry name" value="HATPase_c"/>
    <property type="match status" value="1"/>
</dbReference>
<comment type="caution">
    <text evidence="8">The sequence shown here is derived from an EMBL/GenBank/DDBJ whole genome shotgun (WGS) entry which is preliminary data.</text>
</comment>
<dbReference type="InterPro" id="IPR004358">
    <property type="entry name" value="Sig_transdc_His_kin-like_C"/>
</dbReference>
<evidence type="ECO:0000256" key="1">
    <source>
        <dbReference type="ARBA" id="ARBA00000085"/>
    </source>
</evidence>
<name>E6PHM1_9ZZZZ</name>
<dbReference type="FunFam" id="1.10.287.130:FF:000001">
    <property type="entry name" value="Two-component sensor histidine kinase"/>
    <property type="match status" value="1"/>
</dbReference>
<dbReference type="PRINTS" id="PR00344">
    <property type="entry name" value="BCTRLSENSOR"/>
</dbReference>
<evidence type="ECO:0000313" key="8">
    <source>
        <dbReference type="EMBL" id="CBH75959.1"/>
    </source>
</evidence>
<dbReference type="Pfam" id="PF00512">
    <property type="entry name" value="HisKA"/>
    <property type="match status" value="1"/>
</dbReference>
<dbReference type="EMBL" id="CABL01000018">
    <property type="protein sequence ID" value="CBH75959.1"/>
    <property type="molecule type" value="Genomic_DNA"/>
</dbReference>
<keyword evidence="6" id="KW-0902">Two-component regulatory system</keyword>
<evidence type="ECO:0000259" key="7">
    <source>
        <dbReference type="PROSITE" id="PS50109"/>
    </source>
</evidence>
<evidence type="ECO:0000256" key="5">
    <source>
        <dbReference type="ARBA" id="ARBA00022777"/>
    </source>
</evidence>
<keyword evidence="3" id="KW-0597">Phosphoprotein</keyword>
<protein>
    <recommendedName>
        <fullName evidence="2">histidine kinase</fullName>
        <ecNumber evidence="2">2.7.13.3</ecNumber>
    </recommendedName>
</protein>
<dbReference type="EC" id="2.7.13.3" evidence="2"/>
<evidence type="ECO:0000256" key="3">
    <source>
        <dbReference type="ARBA" id="ARBA00022553"/>
    </source>
</evidence>
<sequence>MVSDISSCRRNVERCERNPAALAGLLPSGGRVRPLLLWRLPEIGARALREGRRRSRSLERRAEELFLEAAQSLLRAGDRLAHRADSEEFLAYLDVRGRSGKSRRVALPVDLRGALERIAARLNARLDLPVEVGWTYVAPADLARDPHAALLEALQRGERERERVAFLSAVGHELRTPLSSIRGYIETLLDAPHDAPTARRFLEIAQSEALRMARLVDGVLEFSLLDCSALHLADSCCDLVTVVRRAIRSLEPAITHAGARLDLRGAARLDIALDEDAAMHVVLNVIQNALVHGSRGGTVMLSLARSRPFARLRVDDDGPGIPPEQRARIFQRGARIGAGDGRGFGLGLAIVESIVARVGGEVRVGDAPLGGARFEILLPLQAEKGGAES</sequence>
<dbReference type="InterPro" id="IPR036097">
    <property type="entry name" value="HisK_dim/P_sf"/>
</dbReference>
<accession>E6PHM1</accession>
<dbReference type="SMART" id="SM00387">
    <property type="entry name" value="HATPase_c"/>
    <property type="match status" value="1"/>
</dbReference>
<evidence type="ECO:0000256" key="2">
    <source>
        <dbReference type="ARBA" id="ARBA00012438"/>
    </source>
</evidence>
<keyword evidence="5 8" id="KW-0418">Kinase</keyword>
<dbReference type="SUPFAM" id="SSF55874">
    <property type="entry name" value="ATPase domain of HSP90 chaperone/DNA topoisomerase II/histidine kinase"/>
    <property type="match status" value="1"/>
</dbReference>
<gene>
    <name evidence="8" type="ORF">CARN1_1028</name>
</gene>
<evidence type="ECO:0000256" key="6">
    <source>
        <dbReference type="ARBA" id="ARBA00023012"/>
    </source>
</evidence>
<dbReference type="PANTHER" id="PTHR43711:SF1">
    <property type="entry name" value="HISTIDINE KINASE 1"/>
    <property type="match status" value="1"/>
</dbReference>
<dbReference type="InterPro" id="IPR003661">
    <property type="entry name" value="HisK_dim/P_dom"/>
</dbReference>
<dbReference type="InterPro" id="IPR036890">
    <property type="entry name" value="HATPase_C_sf"/>
</dbReference>
<dbReference type="AlphaFoldDB" id="E6PHM1"/>
<dbReference type="SUPFAM" id="SSF47384">
    <property type="entry name" value="Homodimeric domain of signal transducing histidine kinase"/>
    <property type="match status" value="1"/>
</dbReference>
<dbReference type="PROSITE" id="PS50109">
    <property type="entry name" value="HIS_KIN"/>
    <property type="match status" value="1"/>
</dbReference>
<dbReference type="GO" id="GO:0000155">
    <property type="term" value="F:phosphorelay sensor kinase activity"/>
    <property type="evidence" value="ECO:0007669"/>
    <property type="project" value="InterPro"/>
</dbReference>
<dbReference type="CDD" id="cd00075">
    <property type="entry name" value="HATPase"/>
    <property type="match status" value="1"/>
</dbReference>
<dbReference type="PANTHER" id="PTHR43711">
    <property type="entry name" value="TWO-COMPONENT HISTIDINE KINASE"/>
    <property type="match status" value="1"/>
</dbReference>
<dbReference type="Gene3D" id="1.10.287.130">
    <property type="match status" value="1"/>
</dbReference>